<feature type="signal peptide" evidence="1">
    <location>
        <begin position="1"/>
        <end position="23"/>
    </location>
</feature>
<proteinExistence type="predicted"/>
<accession>A0ABV1FWM4</accession>
<gene>
    <name evidence="2" type="ORF">AAAT87_04440</name>
</gene>
<keyword evidence="1" id="KW-0732">Signal</keyword>
<evidence type="ECO:0000313" key="2">
    <source>
        <dbReference type="EMBL" id="MEQ2507533.1"/>
    </source>
</evidence>
<comment type="caution">
    <text evidence="2">The sequence shown here is derived from an EMBL/GenBank/DDBJ whole genome shotgun (WGS) entry which is preliminary data.</text>
</comment>
<dbReference type="Proteomes" id="UP001465717">
    <property type="component" value="Unassembled WGS sequence"/>
</dbReference>
<keyword evidence="3" id="KW-1185">Reference proteome</keyword>
<sequence>MKKITLFSILAVLFAAMSFTSCNTDGDNGMQLPTKQEAYNMMLTVGGSHLCGILFPADKNNNILEKDSIVTSISINPSDSTYYISNFPVKLLAKYVKNEKYSKLISEVPNQTLSGKLYSMDATTPFFYTATNNITFKDEQNNNYTMIFYAGNGYAAAGLDKTKKNFLLYLTPGAIYNGNEIVNDAFKTAVGTYGSVPYIMVLTFKK</sequence>
<protein>
    <submittedName>
        <fullName evidence="2">DUF4840 domain-containing protein</fullName>
    </submittedName>
</protein>
<dbReference type="EMBL" id="JBBNGE010000010">
    <property type="protein sequence ID" value="MEQ2507533.1"/>
    <property type="molecule type" value="Genomic_DNA"/>
</dbReference>
<dbReference type="PROSITE" id="PS51257">
    <property type="entry name" value="PROKAR_LIPOPROTEIN"/>
    <property type="match status" value="1"/>
</dbReference>
<reference evidence="2 3" key="1">
    <citation type="submission" date="2024-04" db="EMBL/GenBank/DDBJ databases">
        <title>Human intestinal bacterial collection.</title>
        <authorList>
            <person name="Pauvert C."/>
            <person name="Hitch T.C.A."/>
            <person name="Clavel T."/>
        </authorList>
    </citation>
    <scope>NUCLEOTIDE SEQUENCE [LARGE SCALE GENOMIC DNA]</scope>
    <source>
        <strain evidence="2 3">CLA-AA-H174</strain>
    </source>
</reference>
<evidence type="ECO:0000256" key="1">
    <source>
        <dbReference type="SAM" id="SignalP"/>
    </source>
</evidence>
<organism evidence="2 3">
    <name type="scientific">Segatella sinensis</name>
    <dbReference type="NCBI Taxonomy" id="3085167"/>
    <lineage>
        <taxon>Bacteria</taxon>
        <taxon>Pseudomonadati</taxon>
        <taxon>Bacteroidota</taxon>
        <taxon>Bacteroidia</taxon>
        <taxon>Bacteroidales</taxon>
        <taxon>Prevotellaceae</taxon>
        <taxon>Segatella</taxon>
    </lineage>
</organism>
<dbReference type="RefSeq" id="WP_349225750.1">
    <property type="nucleotide sequence ID" value="NZ_JBBNFG020000009.1"/>
</dbReference>
<feature type="chain" id="PRO_5045059632" evidence="1">
    <location>
        <begin position="24"/>
        <end position="206"/>
    </location>
</feature>
<evidence type="ECO:0000313" key="3">
    <source>
        <dbReference type="Proteomes" id="UP001465717"/>
    </source>
</evidence>
<name>A0ABV1FWM4_9BACT</name>